<dbReference type="InterPro" id="IPR037401">
    <property type="entry name" value="SnoaL-like"/>
</dbReference>
<dbReference type="SUPFAM" id="SSF54427">
    <property type="entry name" value="NTF2-like"/>
    <property type="match status" value="1"/>
</dbReference>
<dbReference type="EMBL" id="ARYI01000008">
    <property type="protein sequence ID" value="KCZ93112.1"/>
    <property type="molecule type" value="Genomic_DNA"/>
</dbReference>
<comment type="caution">
    <text evidence="2">The sequence shown here is derived from an EMBL/GenBank/DDBJ whole genome shotgun (WGS) entry which is preliminary data.</text>
</comment>
<dbReference type="OrthoDB" id="333383at2"/>
<gene>
    <name evidence="2" type="ORF">HHI_10524</name>
</gene>
<protein>
    <recommendedName>
        <fullName evidence="1">SnoaL-like domain-containing protein</fullName>
    </recommendedName>
</protein>
<dbReference type="RefSeq" id="WP_011646476.1">
    <property type="nucleotide sequence ID" value="NZ_ARYI01000008.1"/>
</dbReference>
<dbReference type="Proteomes" id="UP000025061">
    <property type="component" value="Unassembled WGS sequence"/>
</dbReference>
<evidence type="ECO:0000259" key="1">
    <source>
        <dbReference type="Pfam" id="PF12680"/>
    </source>
</evidence>
<dbReference type="InterPro" id="IPR032710">
    <property type="entry name" value="NTF2-like_dom_sf"/>
</dbReference>
<proteinExistence type="predicted"/>
<reference evidence="2 3" key="1">
    <citation type="submission" date="2013-04" db="EMBL/GenBank/DDBJ databases">
        <title>Hyphomonas hirschiana VP5 Genome Sequencing.</title>
        <authorList>
            <person name="Lai Q."/>
            <person name="Shao Z."/>
        </authorList>
    </citation>
    <scope>NUCLEOTIDE SEQUENCE [LARGE SCALE GENOMIC DNA]</scope>
    <source>
        <strain evidence="2 3">VP5</strain>
    </source>
</reference>
<accession>A0A059FR82</accession>
<evidence type="ECO:0000313" key="3">
    <source>
        <dbReference type="Proteomes" id="UP000025061"/>
    </source>
</evidence>
<evidence type="ECO:0000313" key="2">
    <source>
        <dbReference type="EMBL" id="KCZ93112.1"/>
    </source>
</evidence>
<dbReference type="AlphaFoldDB" id="A0A059FR82"/>
<dbReference type="Gene3D" id="3.10.450.50">
    <property type="match status" value="1"/>
</dbReference>
<keyword evidence="3" id="KW-1185">Reference proteome</keyword>
<dbReference type="Pfam" id="PF12680">
    <property type="entry name" value="SnoaL_2"/>
    <property type="match status" value="1"/>
</dbReference>
<sequence>MTNSLTREALIAHATDWITAWNTGDLESVLAPWHEDGIFVSPVAALITGAGEIRGKSRLRAYWRAALARAAGLHFTLLSAHADAGTQSLLVHYVSATSGRRVRAAELMVFSDGRQIGGEAFYGAEVTPAPELPA</sequence>
<organism evidence="2 3">
    <name type="scientific">Hyphomonas hirschiana VP5</name>
    <dbReference type="NCBI Taxonomy" id="1280951"/>
    <lineage>
        <taxon>Bacteria</taxon>
        <taxon>Pseudomonadati</taxon>
        <taxon>Pseudomonadota</taxon>
        <taxon>Alphaproteobacteria</taxon>
        <taxon>Hyphomonadales</taxon>
        <taxon>Hyphomonadaceae</taxon>
        <taxon>Hyphomonas</taxon>
    </lineage>
</organism>
<name>A0A059FR82_9PROT</name>
<dbReference type="PATRIC" id="fig|1280951.3.peg.2121"/>
<feature type="domain" description="SnoaL-like" evidence="1">
    <location>
        <begin position="15"/>
        <end position="114"/>
    </location>
</feature>